<reference evidence="1" key="2">
    <citation type="submission" date="2021-03" db="EMBL/GenBank/DDBJ databases">
        <authorList>
            <consortium name="NCBI Pathogen Detection Project"/>
        </authorList>
    </citation>
    <scope>NUCLEOTIDE SEQUENCE</scope>
    <source>
        <strain evidence="1">ST-87-5</strain>
    </source>
</reference>
<keyword evidence="1" id="KW-0378">Hydrolase</keyword>
<comment type="caution">
    <text evidence="1">The sequence shown here is derived from an EMBL/GenBank/DDBJ whole genome shotgun (WGS) entry which is preliminary data.</text>
</comment>
<dbReference type="GO" id="GO:0003676">
    <property type="term" value="F:nucleic acid binding"/>
    <property type="evidence" value="ECO:0007669"/>
    <property type="project" value="InterPro"/>
</dbReference>
<dbReference type="InterPro" id="IPR011856">
    <property type="entry name" value="tRNA_endonuc-like_dom_sf"/>
</dbReference>
<dbReference type="Gene3D" id="3.40.1350.10">
    <property type="match status" value="1"/>
</dbReference>
<gene>
    <name evidence="1" type="ORF">J5U05_003654</name>
</gene>
<dbReference type="EMBL" id="DADRWU010000039">
    <property type="protein sequence ID" value="HBA4248458.1"/>
    <property type="molecule type" value="Genomic_DNA"/>
</dbReference>
<proteinExistence type="predicted"/>
<dbReference type="SUPFAM" id="SSF52980">
    <property type="entry name" value="Restriction endonuclease-like"/>
    <property type="match status" value="1"/>
</dbReference>
<dbReference type="InterPro" id="IPR014833">
    <property type="entry name" value="TnsA_N"/>
</dbReference>
<dbReference type="InterPro" id="IPR011335">
    <property type="entry name" value="Restrct_endonuc-II-like"/>
</dbReference>
<dbReference type="Proteomes" id="UP000871786">
    <property type="component" value="Unassembled WGS sequence"/>
</dbReference>
<evidence type="ECO:0000313" key="1">
    <source>
        <dbReference type="EMBL" id="HBA4248458.1"/>
    </source>
</evidence>
<protein>
    <submittedName>
        <fullName evidence="1">Heteromeric transposase endonuclease subunit TnsA</fullName>
    </submittedName>
</protein>
<dbReference type="RefSeq" id="WP_000190554.1">
    <property type="nucleotide sequence ID" value="NZ_CABVNE010000030.1"/>
</dbReference>
<accession>A0A2T1LAB2</accession>
<keyword evidence="1" id="KW-0255">Endonuclease</keyword>
<name>A0A2T1LAB2_ECOLX</name>
<dbReference type="Pfam" id="PF08722">
    <property type="entry name" value="Tn7_TnsA-like_N"/>
    <property type="match status" value="1"/>
</dbReference>
<keyword evidence="1" id="KW-0540">Nuclease</keyword>
<organism evidence="1">
    <name type="scientific">Escherichia coli</name>
    <dbReference type="NCBI Taxonomy" id="562"/>
    <lineage>
        <taxon>Bacteria</taxon>
        <taxon>Pseudomonadati</taxon>
        <taxon>Pseudomonadota</taxon>
        <taxon>Gammaproteobacteria</taxon>
        <taxon>Enterobacterales</taxon>
        <taxon>Enterobacteriaceae</taxon>
        <taxon>Escherichia</taxon>
    </lineage>
</organism>
<reference evidence="1" key="1">
    <citation type="journal article" date="2018" name="Genome Biol.">
        <title>SKESA: strategic k-mer extension for scrupulous assemblies.</title>
        <authorList>
            <person name="Souvorov A."/>
            <person name="Agarwala R."/>
            <person name="Lipman D.J."/>
        </authorList>
    </citation>
    <scope>NUCLEOTIDE SEQUENCE</scope>
    <source>
        <strain evidence="1">ST-87-5</strain>
    </source>
</reference>
<dbReference type="GO" id="GO:0004519">
    <property type="term" value="F:endonuclease activity"/>
    <property type="evidence" value="ECO:0007669"/>
    <property type="project" value="UniProtKB-KW"/>
</dbReference>
<dbReference type="CDD" id="cd22362">
    <property type="entry name" value="TnsA_endonuclease-like"/>
    <property type="match status" value="1"/>
</dbReference>
<sequence length="273" mass="31126">MATGRRLKTLDDFNRSLKNKYGVGVGTEYKPWLRIQDVASRGIRSQIWGRKTNRVHHLLSSIESQFFYLAEFSDSVTDIREQFPLLPITLSNKIAVTLGVEHPKVPVNGELNIMTTDFLLTCQKDGRKFYHAVSVKPENGIDQRTAEKLDIERVWWELLGVKYSCFMGNELTKIQSDNIRWATAPFRSGMTVYDSSIVQRVLTAVEPGKYLLSDLCKDLTLMCDREREDGLNLLRYLIADKFINVNLDYSIEACGGVEIQSVSSDKRLVSNGY</sequence>
<dbReference type="AlphaFoldDB" id="A0A2T1LAB2"/>